<evidence type="ECO:0000313" key="2">
    <source>
        <dbReference type="EMBL" id="MEE2058869.1"/>
    </source>
</evidence>
<keyword evidence="3" id="KW-1185">Reference proteome</keyword>
<proteinExistence type="predicted"/>
<organism evidence="2 3">
    <name type="scientific">Rhodococcus artemisiae</name>
    <dbReference type="NCBI Taxonomy" id="714159"/>
    <lineage>
        <taxon>Bacteria</taxon>
        <taxon>Bacillati</taxon>
        <taxon>Actinomycetota</taxon>
        <taxon>Actinomycetes</taxon>
        <taxon>Mycobacteriales</taxon>
        <taxon>Nocardiaceae</taxon>
        <taxon>Rhodococcus</taxon>
    </lineage>
</organism>
<evidence type="ECO:0008006" key="4">
    <source>
        <dbReference type="Google" id="ProtNLM"/>
    </source>
</evidence>
<feature type="region of interest" description="Disordered" evidence="1">
    <location>
        <begin position="340"/>
        <end position="367"/>
    </location>
</feature>
<comment type="caution">
    <text evidence="2">The sequence shown here is derived from an EMBL/GenBank/DDBJ whole genome shotgun (WGS) entry which is preliminary data.</text>
</comment>
<reference evidence="2 3" key="1">
    <citation type="submission" date="2023-07" db="EMBL/GenBank/DDBJ databases">
        <authorList>
            <person name="Girao M."/>
            <person name="Carvalho M.F."/>
        </authorList>
    </citation>
    <scope>NUCLEOTIDE SEQUENCE [LARGE SCALE GENOMIC DNA]</scope>
    <source>
        <strain evidence="2 3">YIM65754</strain>
    </source>
</reference>
<accession>A0ABU7LBF1</accession>
<name>A0ABU7LBF1_9NOCA</name>
<gene>
    <name evidence="2" type="ORF">Q7514_15210</name>
</gene>
<dbReference type="EMBL" id="JAUTXY010000006">
    <property type="protein sequence ID" value="MEE2058869.1"/>
    <property type="molecule type" value="Genomic_DNA"/>
</dbReference>
<evidence type="ECO:0000256" key="1">
    <source>
        <dbReference type="SAM" id="MobiDB-lite"/>
    </source>
</evidence>
<dbReference type="Proteomes" id="UP001336020">
    <property type="component" value="Unassembled WGS sequence"/>
</dbReference>
<dbReference type="RefSeq" id="WP_330134262.1">
    <property type="nucleotide sequence ID" value="NZ_JAUTXY010000006.1"/>
</dbReference>
<sequence>MPAHAGAEAVPAGCVPFGTAQIPPGVPSGGGHLGLNLLPTFQGANAPTSVELRTPTTQFNRFWDYSLVGHDLLTRPRGSTDPWRFVPMPECLRGQLVGISVDDDELIAIDGSGWIYTMDNASQDPLTWNWTSAWGAPLWSGPGRTMPDTRPNGWALSVSSPWDNQTYADAAGRIHRVGLAKMTMAPALTGDGSRITYADPWLPNDDSYEIGSPLGGRFQSVSLSSAGSTTFVINKFGDMYTRNFDFDSSGSDSIFFSYSWDHDPNRPVGPDGTTTVIQLPAPDWVRQPKIPGEITSAISVHSTGPGPGRRELRVEGHRDGATGFWHKPVEGGAWAFTPAEGPKLGSPVANSSQDRSSETLAPPAPWNLSADLPSREALIDGQLLIDVGLPYSVVDPRMLDSISAHAGPSGYRLEVGAFDPAVSTRDASVVAPDGTRIPVLLHTADGLRFAPRAPGLDGEPRHLVGAIELSAGSAGPAVDAFVRDWMRDSAIAPITLSATEHDLVVR</sequence>
<protein>
    <recommendedName>
        <fullName evidence="4">DUF4185 domain-containing protein</fullName>
    </recommendedName>
</protein>
<evidence type="ECO:0000313" key="3">
    <source>
        <dbReference type="Proteomes" id="UP001336020"/>
    </source>
</evidence>